<evidence type="ECO:0000256" key="1">
    <source>
        <dbReference type="SAM" id="Coils"/>
    </source>
</evidence>
<feature type="non-terminal residue" evidence="2">
    <location>
        <position position="1"/>
    </location>
</feature>
<reference evidence="2" key="1">
    <citation type="submission" date="2018-05" db="EMBL/GenBank/DDBJ databases">
        <authorList>
            <person name="Lanie J.A."/>
            <person name="Ng W.-L."/>
            <person name="Kazmierczak K.M."/>
            <person name="Andrzejewski T.M."/>
            <person name="Davidsen T.M."/>
            <person name="Wayne K.J."/>
            <person name="Tettelin H."/>
            <person name="Glass J.I."/>
            <person name="Rusch D."/>
            <person name="Podicherti R."/>
            <person name="Tsui H.-C.T."/>
            <person name="Winkler M.E."/>
        </authorList>
    </citation>
    <scope>NUCLEOTIDE SEQUENCE</scope>
</reference>
<dbReference type="AlphaFoldDB" id="A0A382GYP1"/>
<feature type="coiled-coil region" evidence="1">
    <location>
        <begin position="57"/>
        <end position="125"/>
    </location>
</feature>
<sequence length="147" mass="16433">VADEIAEAREKVDEEGTEVTALETLQGLNTEVEQELIEMGIISIDEAIKADFTPVEAQQLMSLEATLETANTDLENEDITFAAWREDFEAYYDALTEALEESAELTEARDELEAETDALTLLLEEQDRIDYLLDDAAERLADVLEGE</sequence>
<feature type="non-terminal residue" evidence="2">
    <location>
        <position position="147"/>
    </location>
</feature>
<organism evidence="2">
    <name type="scientific">marine metagenome</name>
    <dbReference type="NCBI Taxonomy" id="408172"/>
    <lineage>
        <taxon>unclassified sequences</taxon>
        <taxon>metagenomes</taxon>
        <taxon>ecological metagenomes</taxon>
    </lineage>
</organism>
<protein>
    <submittedName>
        <fullName evidence="2">Uncharacterized protein</fullName>
    </submittedName>
</protein>
<accession>A0A382GYP1</accession>
<dbReference type="EMBL" id="UINC01058151">
    <property type="protein sequence ID" value="SVB80089.1"/>
    <property type="molecule type" value="Genomic_DNA"/>
</dbReference>
<gene>
    <name evidence="2" type="ORF">METZ01_LOCUS232943</name>
</gene>
<name>A0A382GYP1_9ZZZZ</name>
<proteinExistence type="predicted"/>
<evidence type="ECO:0000313" key="2">
    <source>
        <dbReference type="EMBL" id="SVB80089.1"/>
    </source>
</evidence>
<keyword evidence="1" id="KW-0175">Coiled coil</keyword>